<name>A0A426YBS4_ENSVE</name>
<reference evidence="1 2" key="1">
    <citation type="journal article" date="2014" name="Agronomy (Basel)">
        <title>A Draft Genome Sequence for Ensete ventricosum, the Drought-Tolerant Tree Against Hunger.</title>
        <authorList>
            <person name="Harrison J."/>
            <person name="Moore K.A."/>
            <person name="Paszkiewicz K."/>
            <person name="Jones T."/>
            <person name="Grant M."/>
            <person name="Ambacheew D."/>
            <person name="Muzemil S."/>
            <person name="Studholme D.J."/>
        </authorList>
    </citation>
    <scope>NUCLEOTIDE SEQUENCE [LARGE SCALE GENOMIC DNA]</scope>
</reference>
<protein>
    <submittedName>
        <fullName evidence="1">Uncharacterized protein</fullName>
    </submittedName>
</protein>
<comment type="caution">
    <text evidence="1">The sequence shown here is derived from an EMBL/GenBank/DDBJ whole genome shotgun (WGS) entry which is preliminary data.</text>
</comment>
<proteinExistence type="predicted"/>
<organism evidence="1 2">
    <name type="scientific">Ensete ventricosum</name>
    <name type="common">Abyssinian banana</name>
    <name type="synonym">Musa ensete</name>
    <dbReference type="NCBI Taxonomy" id="4639"/>
    <lineage>
        <taxon>Eukaryota</taxon>
        <taxon>Viridiplantae</taxon>
        <taxon>Streptophyta</taxon>
        <taxon>Embryophyta</taxon>
        <taxon>Tracheophyta</taxon>
        <taxon>Spermatophyta</taxon>
        <taxon>Magnoliopsida</taxon>
        <taxon>Liliopsida</taxon>
        <taxon>Zingiberales</taxon>
        <taxon>Musaceae</taxon>
        <taxon>Ensete</taxon>
    </lineage>
</organism>
<gene>
    <name evidence="1" type="ORF">B296_00032711</name>
</gene>
<accession>A0A426YBS4</accession>
<dbReference type="Proteomes" id="UP000287651">
    <property type="component" value="Unassembled WGS sequence"/>
</dbReference>
<sequence length="71" mass="7629">MVLGYAESVAHHLSRAGHMLHVGSQVAINCQCMGGTEIFPIISSPTPKAYLGSLIERFEVCHVVPSLVKIP</sequence>
<dbReference type="AlphaFoldDB" id="A0A426YBS4"/>
<evidence type="ECO:0000313" key="2">
    <source>
        <dbReference type="Proteomes" id="UP000287651"/>
    </source>
</evidence>
<dbReference type="EMBL" id="AMZH03013501">
    <property type="protein sequence ID" value="RRT49157.1"/>
    <property type="molecule type" value="Genomic_DNA"/>
</dbReference>
<evidence type="ECO:0000313" key="1">
    <source>
        <dbReference type="EMBL" id="RRT49157.1"/>
    </source>
</evidence>